<dbReference type="EMBL" id="JBGNUJ010000012">
    <property type="protein sequence ID" value="KAL3953384.1"/>
    <property type="molecule type" value="Genomic_DNA"/>
</dbReference>
<reference evidence="1" key="1">
    <citation type="submission" date="2024-12" db="EMBL/GenBank/DDBJ databases">
        <title>Comparative genomics and development of molecular markers within Purpureocillium lilacinum and among Purpureocillium species.</title>
        <authorList>
            <person name="Yeh Z.-Y."/>
            <person name="Ni N.-T."/>
            <person name="Lo P.-H."/>
            <person name="Mushyakhwo K."/>
            <person name="Lin C.-F."/>
            <person name="Nai Y.-S."/>
        </authorList>
    </citation>
    <scope>NUCLEOTIDE SEQUENCE</scope>
    <source>
        <strain evidence="1">NCHU-NPUST-175</strain>
    </source>
</reference>
<accession>A0ACC4DCR4</accession>
<sequence length="431" mass="49178">MAESDSTRPDIENVLRASRAASRAYREFQPWIMKKACSNYVDPSNADVAFITLAMLRIHPSEVGRTIDLFSGISDAPWVVAEQLLNRTTLQVEFLRLADHVNHLADVYARVPNPEWFWRRLALRFNSCWPNQKDLPPRRFTQEQVAVRTEVAAQVWHIMEGVRPAADGSLEALPEASHSKEMLQLIQRSFWTREMSVRGSLICGRLQARQEPVPDMGNWFPDEAISGGVNRFLRLLTDVVRHIADVNSGNDLTLIQPYARPNLWDNSWMLGTRHWASMSRWPRHSITTAKIEDVTRSCHEALEQYIDDADGAPWYFHCRNMATLFVRRLADGRMKLPLEDMRDVFFMPVVYNGLVLDVEDWRQLGGARQSSVLHHLSRRTTSVGRGRGHRAQPGVAVETAEFGDTSGGSTKRAGWIQWEATMVYAMDSHVT</sequence>
<keyword evidence="2" id="KW-1185">Reference proteome</keyword>
<evidence type="ECO:0000313" key="2">
    <source>
        <dbReference type="Proteomes" id="UP001638806"/>
    </source>
</evidence>
<evidence type="ECO:0000313" key="1">
    <source>
        <dbReference type="EMBL" id="KAL3953384.1"/>
    </source>
</evidence>
<comment type="caution">
    <text evidence="1">The sequence shown here is derived from an EMBL/GenBank/DDBJ whole genome shotgun (WGS) entry which is preliminary data.</text>
</comment>
<dbReference type="Proteomes" id="UP001638806">
    <property type="component" value="Unassembled WGS sequence"/>
</dbReference>
<organism evidence="1 2">
    <name type="scientific">Purpureocillium lilacinum</name>
    <name type="common">Paecilomyces lilacinus</name>
    <dbReference type="NCBI Taxonomy" id="33203"/>
    <lineage>
        <taxon>Eukaryota</taxon>
        <taxon>Fungi</taxon>
        <taxon>Dikarya</taxon>
        <taxon>Ascomycota</taxon>
        <taxon>Pezizomycotina</taxon>
        <taxon>Sordariomycetes</taxon>
        <taxon>Hypocreomycetidae</taxon>
        <taxon>Hypocreales</taxon>
        <taxon>Ophiocordycipitaceae</taxon>
        <taxon>Purpureocillium</taxon>
    </lineage>
</organism>
<name>A0ACC4DCR4_PURLI</name>
<protein>
    <submittedName>
        <fullName evidence="1">Uncharacterized protein</fullName>
    </submittedName>
</protein>
<gene>
    <name evidence="1" type="ORF">ACCO45_013327</name>
</gene>
<proteinExistence type="predicted"/>